<evidence type="ECO:0000256" key="1">
    <source>
        <dbReference type="SAM" id="SignalP"/>
    </source>
</evidence>
<evidence type="ECO:0000313" key="2">
    <source>
        <dbReference type="EMBL" id="OQX91024.1"/>
    </source>
</evidence>
<comment type="caution">
    <text evidence="2">The sequence shown here is derived from an EMBL/GenBank/DDBJ whole genome shotgun (WGS) entry which is preliminary data.</text>
</comment>
<keyword evidence="1" id="KW-0732">Signal</keyword>
<dbReference type="AlphaFoldDB" id="A0A1W9S2J0"/>
<sequence>MRFFINTILVSLLISQAILAEDAIIKLKDGTVINGEVLEEIGEKFIKVKTTEGNYMTINMDEVSTITYTGLEEREPSASKLDYLNVFRVGFLTTIGGYRDNRWGENEVFLFNYIMTLSYKTYSIGLGAGFTIGGYTDSTLPLYFDFHYFFPVGKTIIPNIFVDAGFYFAGEDEGGGGLLFGGGFGVRIGENRVRMDLEPVYIGMHHTETEWDWYNNRRISKSGIIHQVGFRGGVSF</sequence>
<protein>
    <recommendedName>
        <fullName evidence="4">Outer membrane protein beta-barrel domain-containing protein</fullName>
    </recommendedName>
</protein>
<feature type="chain" id="PRO_5013140100" description="Outer membrane protein beta-barrel domain-containing protein" evidence="1">
    <location>
        <begin position="21"/>
        <end position="236"/>
    </location>
</feature>
<dbReference type="Proteomes" id="UP000192611">
    <property type="component" value="Unassembled WGS sequence"/>
</dbReference>
<accession>A0A1W9S2J0</accession>
<reference evidence="3" key="1">
    <citation type="submission" date="2017-03" db="EMBL/GenBank/DDBJ databases">
        <title>Novel pathways for hydrocarbon cycling and metabolic interdependencies in hydrothermal sediment communities.</title>
        <authorList>
            <person name="Dombrowski N."/>
            <person name="Seitz K."/>
            <person name="Teske A."/>
            <person name="Baker B."/>
        </authorList>
    </citation>
    <scope>NUCLEOTIDE SEQUENCE [LARGE SCALE GENOMIC DNA]</scope>
</reference>
<name>A0A1W9S2J0_9BACT</name>
<evidence type="ECO:0008006" key="4">
    <source>
        <dbReference type="Google" id="ProtNLM"/>
    </source>
</evidence>
<proteinExistence type="predicted"/>
<feature type="signal peptide" evidence="1">
    <location>
        <begin position="1"/>
        <end position="20"/>
    </location>
</feature>
<evidence type="ECO:0000313" key="3">
    <source>
        <dbReference type="Proteomes" id="UP000192611"/>
    </source>
</evidence>
<organism evidence="2 3">
    <name type="scientific">Candidatus Coatesbacteria bacterium 4484_99</name>
    <dbReference type="NCBI Taxonomy" id="1970774"/>
    <lineage>
        <taxon>Bacteria</taxon>
        <taxon>Candidatus Coatesiibacteriota</taxon>
    </lineage>
</organism>
<gene>
    <name evidence="2" type="ORF">B6D57_01235</name>
</gene>
<dbReference type="EMBL" id="NATQ01000015">
    <property type="protein sequence ID" value="OQX91024.1"/>
    <property type="molecule type" value="Genomic_DNA"/>
</dbReference>